<keyword evidence="4" id="KW-1003">Cell membrane</keyword>
<evidence type="ECO:0000256" key="11">
    <source>
        <dbReference type="ARBA" id="ARBA00023136"/>
    </source>
</evidence>
<feature type="transmembrane region" description="Helical" evidence="13">
    <location>
        <begin position="12"/>
        <end position="36"/>
    </location>
</feature>
<dbReference type="Proteomes" id="UP000295361">
    <property type="component" value="Unassembled WGS sequence"/>
</dbReference>
<evidence type="ECO:0000256" key="6">
    <source>
        <dbReference type="ARBA" id="ARBA00022692"/>
    </source>
</evidence>
<keyword evidence="11 13" id="KW-0472">Membrane</keyword>
<evidence type="ECO:0000256" key="1">
    <source>
        <dbReference type="ARBA" id="ARBA00001970"/>
    </source>
</evidence>
<evidence type="ECO:0000259" key="14">
    <source>
        <dbReference type="Pfam" id="PF01292"/>
    </source>
</evidence>
<feature type="transmembrane region" description="Helical" evidence="13">
    <location>
        <begin position="95"/>
        <end position="123"/>
    </location>
</feature>
<dbReference type="InterPro" id="IPR011577">
    <property type="entry name" value="Cyt_b561_bac/Ni-Hgenase"/>
</dbReference>
<evidence type="ECO:0000256" key="8">
    <source>
        <dbReference type="ARBA" id="ARBA00022982"/>
    </source>
</evidence>
<keyword evidence="9 13" id="KW-1133">Transmembrane helix</keyword>
<dbReference type="Pfam" id="PF01292">
    <property type="entry name" value="Ni_hydr_CYTB"/>
    <property type="match status" value="1"/>
</dbReference>
<evidence type="ECO:0000256" key="10">
    <source>
        <dbReference type="ARBA" id="ARBA00023004"/>
    </source>
</evidence>
<keyword evidence="10" id="KW-0408">Iron</keyword>
<dbReference type="FunCoup" id="A0A4R6QI65">
    <property type="interactions" value="92"/>
</dbReference>
<protein>
    <submittedName>
        <fullName evidence="15">Cytochrome b561</fullName>
    </submittedName>
</protein>
<dbReference type="OrthoDB" id="8536275at2"/>
<keyword evidence="7" id="KW-0479">Metal-binding</keyword>
<name>A0A4R6QI65_9BURK</name>
<dbReference type="GO" id="GO:0005886">
    <property type="term" value="C:plasma membrane"/>
    <property type="evidence" value="ECO:0007669"/>
    <property type="project" value="UniProtKB-SubCell"/>
</dbReference>
<dbReference type="AlphaFoldDB" id="A0A4R6QI65"/>
<dbReference type="InParanoid" id="A0A4R6QI65"/>
<comment type="similarity">
    <text evidence="12">Belongs to the cytochrome b561 family.</text>
</comment>
<dbReference type="GO" id="GO:0020037">
    <property type="term" value="F:heme binding"/>
    <property type="evidence" value="ECO:0007669"/>
    <property type="project" value="TreeGrafter"/>
</dbReference>
<dbReference type="GO" id="GO:0046872">
    <property type="term" value="F:metal ion binding"/>
    <property type="evidence" value="ECO:0007669"/>
    <property type="project" value="UniProtKB-KW"/>
</dbReference>
<dbReference type="EMBL" id="SNXS01000007">
    <property type="protein sequence ID" value="TDP62500.1"/>
    <property type="molecule type" value="Genomic_DNA"/>
</dbReference>
<keyword evidence="8" id="KW-0249">Electron transport</keyword>
<evidence type="ECO:0000256" key="5">
    <source>
        <dbReference type="ARBA" id="ARBA00022617"/>
    </source>
</evidence>
<gene>
    <name evidence="15" type="ORF">DES47_10778</name>
</gene>
<evidence type="ECO:0000256" key="3">
    <source>
        <dbReference type="ARBA" id="ARBA00022448"/>
    </source>
</evidence>
<feature type="transmembrane region" description="Helical" evidence="13">
    <location>
        <begin position="143"/>
        <end position="163"/>
    </location>
</feature>
<dbReference type="InterPro" id="IPR052168">
    <property type="entry name" value="Cytochrome_b561_oxidase"/>
</dbReference>
<evidence type="ECO:0000313" key="15">
    <source>
        <dbReference type="EMBL" id="TDP62500.1"/>
    </source>
</evidence>
<evidence type="ECO:0000256" key="4">
    <source>
        <dbReference type="ARBA" id="ARBA00022475"/>
    </source>
</evidence>
<evidence type="ECO:0000313" key="16">
    <source>
        <dbReference type="Proteomes" id="UP000295361"/>
    </source>
</evidence>
<evidence type="ECO:0000256" key="7">
    <source>
        <dbReference type="ARBA" id="ARBA00022723"/>
    </source>
</evidence>
<dbReference type="Gene3D" id="1.20.950.20">
    <property type="entry name" value="Transmembrane di-heme cytochromes, Chain C"/>
    <property type="match status" value="1"/>
</dbReference>
<evidence type="ECO:0000256" key="12">
    <source>
        <dbReference type="ARBA" id="ARBA00037975"/>
    </source>
</evidence>
<feature type="domain" description="Cytochrome b561 bacterial/Ni-hydrogenase" evidence="14">
    <location>
        <begin position="10"/>
        <end position="180"/>
    </location>
</feature>
<dbReference type="PANTHER" id="PTHR30529:SF1">
    <property type="entry name" value="CYTOCHROME B561 HOMOLOG 2"/>
    <property type="match status" value="1"/>
</dbReference>
<evidence type="ECO:0000256" key="13">
    <source>
        <dbReference type="SAM" id="Phobius"/>
    </source>
</evidence>
<dbReference type="RefSeq" id="WP_133702967.1">
    <property type="nucleotide sequence ID" value="NZ_SNXS01000007.1"/>
</dbReference>
<comment type="cofactor">
    <cofactor evidence="1">
        <name>heme b</name>
        <dbReference type="ChEBI" id="CHEBI:60344"/>
    </cofactor>
</comment>
<keyword evidence="16" id="KW-1185">Reference proteome</keyword>
<evidence type="ECO:0000256" key="2">
    <source>
        <dbReference type="ARBA" id="ARBA00004651"/>
    </source>
</evidence>
<sequence>MNTISTQSTRYTPVAMAFHWLLAVAIVISLGVGLYMVELPFSPGRLKLYNWHKWAGVTILTLSALRLLWRLTHRPPADLPAPAWQNKAAHLTHGLLYLLFFAVPLSGWAYSSAAGFPIVWFGLLPLPDLMGVDKALAETIKPLHGILAKGLAALVLLHIAAALKHQFIDRDGLLKRMLPGRGWNPPIQRPS</sequence>
<dbReference type="GO" id="GO:0022904">
    <property type="term" value="P:respiratory electron transport chain"/>
    <property type="evidence" value="ECO:0007669"/>
    <property type="project" value="InterPro"/>
</dbReference>
<dbReference type="SUPFAM" id="SSF81342">
    <property type="entry name" value="Transmembrane di-heme cytochromes"/>
    <property type="match status" value="1"/>
</dbReference>
<keyword evidence="6 13" id="KW-0812">Transmembrane</keyword>
<comment type="subcellular location">
    <subcellularLocation>
        <location evidence="2">Cell membrane</location>
        <topology evidence="2">Multi-pass membrane protein</topology>
    </subcellularLocation>
</comment>
<keyword evidence="3" id="KW-0813">Transport</keyword>
<proteinExistence type="inferred from homology"/>
<organism evidence="15 16">
    <name type="scientific">Roseateles toxinivorans</name>
    <dbReference type="NCBI Taxonomy" id="270368"/>
    <lineage>
        <taxon>Bacteria</taxon>
        <taxon>Pseudomonadati</taxon>
        <taxon>Pseudomonadota</taxon>
        <taxon>Betaproteobacteria</taxon>
        <taxon>Burkholderiales</taxon>
        <taxon>Sphaerotilaceae</taxon>
        <taxon>Roseateles</taxon>
    </lineage>
</organism>
<reference evidence="15 16" key="1">
    <citation type="submission" date="2019-03" db="EMBL/GenBank/DDBJ databases">
        <title>Genomic Encyclopedia of Type Strains, Phase IV (KMG-IV): sequencing the most valuable type-strain genomes for metagenomic binning, comparative biology and taxonomic classification.</title>
        <authorList>
            <person name="Goeker M."/>
        </authorList>
    </citation>
    <scope>NUCLEOTIDE SEQUENCE [LARGE SCALE GENOMIC DNA]</scope>
    <source>
        <strain evidence="15 16">DSM 16998</strain>
    </source>
</reference>
<accession>A0A4R6QI65</accession>
<keyword evidence="5" id="KW-0349">Heme</keyword>
<dbReference type="GO" id="GO:0009055">
    <property type="term" value="F:electron transfer activity"/>
    <property type="evidence" value="ECO:0007669"/>
    <property type="project" value="InterPro"/>
</dbReference>
<dbReference type="PANTHER" id="PTHR30529">
    <property type="entry name" value="CYTOCHROME B561"/>
    <property type="match status" value="1"/>
</dbReference>
<comment type="caution">
    <text evidence="15">The sequence shown here is derived from an EMBL/GenBank/DDBJ whole genome shotgun (WGS) entry which is preliminary data.</text>
</comment>
<evidence type="ECO:0000256" key="9">
    <source>
        <dbReference type="ARBA" id="ARBA00022989"/>
    </source>
</evidence>
<dbReference type="InterPro" id="IPR016174">
    <property type="entry name" value="Di-haem_cyt_TM"/>
</dbReference>